<dbReference type="PROSITE" id="PS51371">
    <property type="entry name" value="CBS"/>
    <property type="match status" value="1"/>
</dbReference>
<dbReference type="SUPFAM" id="SSF54631">
    <property type="entry name" value="CBS-domain pair"/>
    <property type="match status" value="1"/>
</dbReference>
<comment type="similarity">
    <text evidence="9">Belongs to the chloride channel (TC 2.A.49) family.</text>
</comment>
<comment type="subcellular location">
    <subcellularLocation>
        <location evidence="1 9">Membrane</location>
        <topology evidence="1 9">Multi-pass membrane protein</topology>
    </subcellularLocation>
</comment>
<feature type="transmembrane region" description="Helical" evidence="9">
    <location>
        <begin position="386"/>
        <end position="407"/>
    </location>
</feature>
<evidence type="ECO:0000256" key="4">
    <source>
        <dbReference type="ARBA" id="ARBA00022989"/>
    </source>
</evidence>
<comment type="caution">
    <text evidence="9">Lacks conserved residue(s) required for the propagation of feature annotation.</text>
</comment>
<dbReference type="SUPFAM" id="SSF81340">
    <property type="entry name" value="Clc chloride channel"/>
    <property type="match status" value="1"/>
</dbReference>
<evidence type="ECO:0000256" key="8">
    <source>
        <dbReference type="PROSITE-ProRule" id="PRU00703"/>
    </source>
</evidence>
<dbReference type="Proteomes" id="UP000187429">
    <property type="component" value="Unassembled WGS sequence"/>
</dbReference>
<feature type="transmembrane region" description="Helical" evidence="9">
    <location>
        <begin position="312"/>
        <end position="336"/>
    </location>
</feature>
<organism evidence="12 13">
    <name type="scientific">Smittium culicis</name>
    <dbReference type="NCBI Taxonomy" id="133412"/>
    <lineage>
        <taxon>Eukaryota</taxon>
        <taxon>Fungi</taxon>
        <taxon>Fungi incertae sedis</taxon>
        <taxon>Zoopagomycota</taxon>
        <taxon>Kickxellomycotina</taxon>
        <taxon>Harpellomycetes</taxon>
        <taxon>Harpellales</taxon>
        <taxon>Legeriomycetaceae</taxon>
        <taxon>Smittium</taxon>
    </lineage>
</organism>
<sequence>MSDPNESSLLISETGNASGSYSSISVSRSADKKPQNRFNFLRAKSLQAKSSHVMTDFWRYTKQTHDNKTGERVWYDSYTTINWLEDSQKEQTRLRNLSTKPRFFRFIDTLQDWSLTIIIGVLCGIAAGFISESTEVLTELKTGYCRKNWWLQHHSCKEDWVTWSTYFGTQNMEFVMFCFIGMVLSFLASQLVLKNPTVVPNIIGSNNNPQSSNFTAQNSKPTVPSSNSVRIAYYGAGSGIPEVKTILSGFVIHGYLGFKILIVKSVGLILAVASGIMVGKEGPMVHIASCIGNISTRIYPKYANNESRKRQVISASAAAGVSVAFGAPIGGVLFSLEEVSYYFSNSTLLYSFLCALVAAVVLRAFDPFGTGKIVMFKVFYDNNYKWFEMPFFLLIGIFGGLWGSLYIKYNTKLNVLRRKYFKSSTFLPTIEVLIITFFSLAISYPNLATRMPLPSMVGKLFQSCNPDHTKESSMFCVGGKRTYDQVFFNLAYALFIRGFLTIISFGLKIPSGLVLPSMSIGAIFGRIVGTFVQYAVEKFDWRFFSDCASVKGSCITPGLYALVGAGAALTGATRTTISVAVILFELTESLTYTLPVMIAIVIAKWVADVFDRSSIYDKVMDLNGYPLLDVKTNFIFNKLCSGDIVSADSPAISVDQINTVASVTKLVQSIRKEGHFDSGIALVNRSLALVGSISCEELYSAINRLDEWPTDSEVKFTSSPIESSKSKYSNSGSKRNFTSTSINSVNGFLSKVNDLSYLVNSAPLSIRKDSPMELTYQIFTRLGVSYVFVEDNGKFYGMISKKNFIAYLDSLDSS</sequence>
<dbReference type="PANTHER" id="PTHR45711">
    <property type="entry name" value="CHLORIDE CHANNEL PROTEIN"/>
    <property type="match status" value="1"/>
</dbReference>
<feature type="transmembrane region" description="Helical" evidence="9">
    <location>
        <begin position="427"/>
        <end position="447"/>
    </location>
</feature>
<proteinExistence type="inferred from homology"/>
<evidence type="ECO:0000256" key="3">
    <source>
        <dbReference type="ARBA" id="ARBA00022692"/>
    </source>
</evidence>
<feature type="domain" description="CBS" evidence="11">
    <location>
        <begin position="759"/>
        <end position="814"/>
    </location>
</feature>
<keyword evidence="7 9" id="KW-0868">Chloride</keyword>
<feature type="transmembrane region" description="Helical" evidence="9">
    <location>
        <begin position="348"/>
        <end position="365"/>
    </location>
</feature>
<dbReference type="GO" id="GO:0005886">
    <property type="term" value="C:plasma membrane"/>
    <property type="evidence" value="ECO:0007669"/>
    <property type="project" value="TreeGrafter"/>
</dbReference>
<name>A0A1R1XS89_9FUNG</name>
<evidence type="ECO:0000256" key="7">
    <source>
        <dbReference type="ARBA" id="ARBA00023214"/>
    </source>
</evidence>
<dbReference type="Gene3D" id="1.10.3080.10">
    <property type="entry name" value="Clc chloride channel"/>
    <property type="match status" value="1"/>
</dbReference>
<dbReference type="EMBL" id="LSSM01003566">
    <property type="protein sequence ID" value="OMJ17510.1"/>
    <property type="molecule type" value="Genomic_DNA"/>
</dbReference>
<keyword evidence="8" id="KW-0129">CBS domain</keyword>
<evidence type="ECO:0000313" key="12">
    <source>
        <dbReference type="EMBL" id="OMJ17510.1"/>
    </source>
</evidence>
<dbReference type="InterPro" id="IPR000644">
    <property type="entry name" value="CBS_dom"/>
</dbReference>
<keyword evidence="5 9" id="KW-0406">Ion transport</keyword>
<dbReference type="InterPro" id="IPR001807">
    <property type="entry name" value="ClC"/>
</dbReference>
<evidence type="ECO:0000256" key="6">
    <source>
        <dbReference type="ARBA" id="ARBA00023136"/>
    </source>
</evidence>
<feature type="transmembrane region" description="Helical" evidence="9">
    <location>
        <begin position="174"/>
        <end position="193"/>
    </location>
</feature>
<gene>
    <name evidence="12" type="ORF">AYI69_g7396</name>
</gene>
<keyword evidence="4 9" id="KW-1133">Transmembrane helix</keyword>
<evidence type="ECO:0000256" key="2">
    <source>
        <dbReference type="ARBA" id="ARBA00022448"/>
    </source>
</evidence>
<dbReference type="AlphaFoldDB" id="A0A1R1XS89"/>
<evidence type="ECO:0000259" key="11">
    <source>
        <dbReference type="PROSITE" id="PS51371"/>
    </source>
</evidence>
<feature type="transmembrane region" description="Helical" evidence="9">
    <location>
        <begin position="110"/>
        <end position="130"/>
    </location>
</feature>
<keyword evidence="3 9" id="KW-0812">Transmembrane</keyword>
<evidence type="ECO:0000256" key="5">
    <source>
        <dbReference type="ARBA" id="ARBA00023065"/>
    </source>
</evidence>
<dbReference type="InterPro" id="IPR046342">
    <property type="entry name" value="CBS_dom_sf"/>
</dbReference>
<feature type="transmembrane region" description="Helical" evidence="9">
    <location>
        <begin position="486"/>
        <end position="507"/>
    </location>
</feature>
<dbReference type="SMART" id="SM00116">
    <property type="entry name" value="CBS"/>
    <property type="match status" value="1"/>
</dbReference>
<dbReference type="InterPro" id="IPR014743">
    <property type="entry name" value="Cl-channel_core"/>
</dbReference>
<keyword evidence="2 9" id="KW-0813">Transport</keyword>
<dbReference type="GO" id="GO:0005247">
    <property type="term" value="F:voltage-gated chloride channel activity"/>
    <property type="evidence" value="ECO:0007669"/>
    <property type="project" value="TreeGrafter"/>
</dbReference>
<dbReference type="Pfam" id="PF00654">
    <property type="entry name" value="Voltage_CLC"/>
    <property type="match status" value="1"/>
</dbReference>
<dbReference type="PRINTS" id="PR00762">
    <property type="entry name" value="CLCHANNEL"/>
</dbReference>
<dbReference type="GO" id="GO:0005769">
    <property type="term" value="C:early endosome"/>
    <property type="evidence" value="ECO:0007669"/>
    <property type="project" value="TreeGrafter"/>
</dbReference>
<evidence type="ECO:0000256" key="1">
    <source>
        <dbReference type="ARBA" id="ARBA00004141"/>
    </source>
</evidence>
<feature type="transmembrane region" description="Helical" evidence="9">
    <location>
        <begin position="256"/>
        <end position="278"/>
    </location>
</feature>
<dbReference type="GO" id="GO:0005794">
    <property type="term" value="C:Golgi apparatus"/>
    <property type="evidence" value="ECO:0007669"/>
    <property type="project" value="TreeGrafter"/>
</dbReference>
<feature type="transmembrane region" description="Helical" evidence="9">
    <location>
        <begin position="513"/>
        <end position="536"/>
    </location>
</feature>
<protein>
    <recommendedName>
        <fullName evidence="9">Chloride channel protein</fullName>
    </recommendedName>
</protein>
<feature type="compositionally biased region" description="Polar residues" evidence="10">
    <location>
        <begin position="1"/>
        <end position="17"/>
    </location>
</feature>
<feature type="compositionally biased region" description="Low complexity" evidence="10">
    <location>
        <begin position="18"/>
        <end position="28"/>
    </location>
</feature>
<evidence type="ECO:0000256" key="9">
    <source>
        <dbReference type="RuleBase" id="RU361221"/>
    </source>
</evidence>
<evidence type="ECO:0000313" key="13">
    <source>
        <dbReference type="Proteomes" id="UP000187429"/>
    </source>
</evidence>
<feature type="region of interest" description="Disordered" evidence="10">
    <location>
        <begin position="715"/>
        <end position="735"/>
    </location>
</feature>
<keyword evidence="6 9" id="KW-0472">Membrane</keyword>
<accession>A0A1R1XS89</accession>
<dbReference type="PANTHER" id="PTHR45711:SF6">
    <property type="entry name" value="CHLORIDE CHANNEL PROTEIN"/>
    <property type="match status" value="1"/>
</dbReference>
<dbReference type="CDD" id="cd03684">
    <property type="entry name" value="ClC_3_like"/>
    <property type="match status" value="1"/>
</dbReference>
<dbReference type="OrthoDB" id="431497at2759"/>
<reference evidence="13" key="1">
    <citation type="submission" date="2017-01" db="EMBL/GenBank/DDBJ databases">
        <authorList>
            <person name="Wang Y."/>
            <person name="White M."/>
            <person name="Kvist S."/>
            <person name="Moncalvo J.-M."/>
        </authorList>
    </citation>
    <scope>NUCLEOTIDE SEQUENCE [LARGE SCALE GENOMIC DNA]</scope>
    <source>
        <strain evidence="13">ID-206-W2</strain>
    </source>
</reference>
<feature type="compositionally biased region" description="Low complexity" evidence="10">
    <location>
        <begin position="715"/>
        <end position="734"/>
    </location>
</feature>
<comment type="caution">
    <text evidence="12">The sequence shown here is derived from an EMBL/GenBank/DDBJ whole genome shotgun (WGS) entry which is preliminary data.</text>
</comment>
<dbReference type="Gene3D" id="3.10.580.10">
    <property type="entry name" value="CBS-domain"/>
    <property type="match status" value="1"/>
</dbReference>
<keyword evidence="13" id="KW-1185">Reference proteome</keyword>
<evidence type="ECO:0000256" key="10">
    <source>
        <dbReference type="SAM" id="MobiDB-lite"/>
    </source>
</evidence>
<feature type="region of interest" description="Disordered" evidence="10">
    <location>
        <begin position="1"/>
        <end position="28"/>
    </location>
</feature>